<comment type="similarity">
    <text evidence="2">Belongs to the CPA3 antiporters (TC 2.A.63) subunit E family.</text>
</comment>
<dbReference type="EMBL" id="FNZA01000004">
    <property type="protein sequence ID" value="SEJ15378.1"/>
    <property type="molecule type" value="Genomic_DNA"/>
</dbReference>
<name>A0A1H6WEI1_9DEIO</name>
<dbReference type="GO" id="GO:0008324">
    <property type="term" value="F:monoatomic cation transmembrane transporter activity"/>
    <property type="evidence" value="ECO:0007669"/>
    <property type="project" value="InterPro"/>
</dbReference>
<organism evidence="8 9">
    <name type="scientific">Deinococcus reticulitermitis</name>
    <dbReference type="NCBI Taxonomy" id="856736"/>
    <lineage>
        <taxon>Bacteria</taxon>
        <taxon>Thermotogati</taxon>
        <taxon>Deinococcota</taxon>
        <taxon>Deinococci</taxon>
        <taxon>Deinococcales</taxon>
        <taxon>Deinococcaceae</taxon>
        <taxon>Deinococcus</taxon>
    </lineage>
</organism>
<evidence type="ECO:0000313" key="8">
    <source>
        <dbReference type="EMBL" id="SEJ15378.1"/>
    </source>
</evidence>
<accession>A0A1H6WEI1</accession>
<dbReference type="InterPro" id="IPR002758">
    <property type="entry name" value="Cation_antiport_E"/>
</dbReference>
<evidence type="ECO:0000256" key="4">
    <source>
        <dbReference type="ARBA" id="ARBA00022692"/>
    </source>
</evidence>
<keyword evidence="4 7" id="KW-0812">Transmembrane</keyword>
<comment type="subcellular location">
    <subcellularLocation>
        <location evidence="1">Cell membrane</location>
        <topology evidence="1">Multi-pass membrane protein</topology>
    </subcellularLocation>
</comment>
<sequence length="166" mass="17940">MNGFALNLILALVWALFLGEVSLRSLSLGFLIGFAVLWLFRRGLGSAPYIRTVLGALGLAAFFFWALAVANVQMARLALRAQPTPALNPMIVSVPLRLRGEGALTLLAAMTGLMPGTVTLGFSPERDTMYVHAAGMESAAAARHSVQDIEARILRVIGQRQRLRSH</sequence>
<dbReference type="PANTHER" id="PTHR34584:SF1">
    <property type="entry name" value="NA(+)_H(+) ANTIPORTER SUBUNIT E1"/>
    <property type="match status" value="1"/>
</dbReference>
<dbReference type="RefSeq" id="WP_092263911.1">
    <property type="nucleotide sequence ID" value="NZ_FNZA01000004.1"/>
</dbReference>
<proteinExistence type="inferred from homology"/>
<evidence type="ECO:0000256" key="5">
    <source>
        <dbReference type="ARBA" id="ARBA00022989"/>
    </source>
</evidence>
<feature type="transmembrane region" description="Helical" evidence="7">
    <location>
        <begin position="52"/>
        <end position="70"/>
    </location>
</feature>
<gene>
    <name evidence="8" type="ORF">SAMN04488058_104152</name>
</gene>
<keyword evidence="5 7" id="KW-1133">Transmembrane helix</keyword>
<dbReference type="Proteomes" id="UP000199223">
    <property type="component" value="Unassembled WGS sequence"/>
</dbReference>
<keyword evidence="6 7" id="KW-0472">Membrane</keyword>
<dbReference type="AlphaFoldDB" id="A0A1H6WEI1"/>
<keyword evidence="3" id="KW-1003">Cell membrane</keyword>
<dbReference type="PANTHER" id="PTHR34584">
    <property type="entry name" value="NA(+)/H(+) ANTIPORTER SUBUNIT E1"/>
    <property type="match status" value="1"/>
</dbReference>
<evidence type="ECO:0000256" key="2">
    <source>
        <dbReference type="ARBA" id="ARBA00006228"/>
    </source>
</evidence>
<evidence type="ECO:0000256" key="7">
    <source>
        <dbReference type="SAM" id="Phobius"/>
    </source>
</evidence>
<evidence type="ECO:0000256" key="3">
    <source>
        <dbReference type="ARBA" id="ARBA00022475"/>
    </source>
</evidence>
<protein>
    <submittedName>
        <fullName evidence="8">Multisubunit sodium/proton antiporter, MrpE subunit</fullName>
    </submittedName>
</protein>
<keyword evidence="9" id="KW-1185">Reference proteome</keyword>
<dbReference type="Pfam" id="PF01899">
    <property type="entry name" value="MNHE"/>
    <property type="match status" value="1"/>
</dbReference>
<dbReference type="STRING" id="856736.SAMN04488058_104152"/>
<dbReference type="GO" id="GO:0005886">
    <property type="term" value="C:plasma membrane"/>
    <property type="evidence" value="ECO:0007669"/>
    <property type="project" value="UniProtKB-SubCell"/>
</dbReference>
<dbReference type="OrthoDB" id="9807187at2"/>
<dbReference type="PIRSF" id="PIRSF019239">
    <property type="entry name" value="MrpE"/>
    <property type="match status" value="1"/>
</dbReference>
<evidence type="ECO:0000313" key="9">
    <source>
        <dbReference type="Proteomes" id="UP000199223"/>
    </source>
</evidence>
<reference evidence="9" key="1">
    <citation type="submission" date="2016-10" db="EMBL/GenBank/DDBJ databases">
        <authorList>
            <person name="Varghese N."/>
            <person name="Submissions S."/>
        </authorList>
    </citation>
    <scope>NUCLEOTIDE SEQUENCE [LARGE SCALE GENOMIC DNA]</scope>
    <source>
        <strain evidence="9">CGMCC 1.10218</strain>
    </source>
</reference>
<evidence type="ECO:0000256" key="1">
    <source>
        <dbReference type="ARBA" id="ARBA00004651"/>
    </source>
</evidence>
<feature type="transmembrane region" description="Helical" evidence="7">
    <location>
        <begin position="12"/>
        <end position="40"/>
    </location>
</feature>
<evidence type="ECO:0000256" key="6">
    <source>
        <dbReference type="ARBA" id="ARBA00023136"/>
    </source>
</evidence>